<sequence length="536" mass="60736">MPISLVIVESPTKAKTISKFLGSDFIVRSSYGHVRDLPKSKLGVDVEKKFKPTYVIPPKAKKAVEELQDAMKHADNVILASDEDREGEAIAWHLAQALDLDLKTAKRIVFHEITKSAIQEALKSPRTIDMNLVDAQQARRILDRLVGYELSPFLWRKVRFGLSAGRVQSVAVRIVVEREREIQKFKKEEYWSIEADLAKQKSEKTFRAKLIQIGEKKLDKFAVTNDGEAQKLVSDIKDARFTVAEISKKEVTRNPAPPFTTSTLQQEASRKFGMSAKQTMMIAQKLYETGLITYMRTDSLNLAQSALKQAQEIIGAQFGKEYGLAPRYYTNRSKGAQEAHEAIRPTDLSVQHDTLKSADAGHRKLYDLIWKRTLASQMQPAVMDQTSVDVEAKNEKLEAQSYLFRASGSVIKFDGFIRAYTEDKDEDSEEEVEGQLPELSKDEPLDLKKLEPLQHFTEPPPRYTDATLVKALESHGIGRPSTYAPTLTTIQDRGYVEKIEKKYQPTETGFLVNDMLVEHFPEIVDINFTSHVEEEL</sequence>
<dbReference type="InterPro" id="IPR013497">
    <property type="entry name" value="Topo_IA_cen"/>
</dbReference>
<dbReference type="PROSITE" id="PS00396">
    <property type="entry name" value="TOPO_IA_1"/>
    <property type="match status" value="1"/>
</dbReference>
<evidence type="ECO:0000256" key="6">
    <source>
        <dbReference type="ARBA" id="ARBA00023029"/>
    </source>
</evidence>
<dbReference type="Gene3D" id="3.40.50.140">
    <property type="match status" value="1"/>
</dbReference>
<dbReference type="SUPFAM" id="SSF56712">
    <property type="entry name" value="Prokaryotic type I DNA topoisomerase"/>
    <property type="match status" value="1"/>
</dbReference>
<dbReference type="PANTHER" id="PTHR42785:SF1">
    <property type="entry name" value="DNA TOPOISOMERASE"/>
    <property type="match status" value="1"/>
</dbReference>
<dbReference type="InterPro" id="IPR013824">
    <property type="entry name" value="Topo_IA_cen_sub1"/>
</dbReference>
<dbReference type="InterPro" id="IPR003602">
    <property type="entry name" value="Topo_IA_DNA-bd_dom"/>
</dbReference>
<evidence type="ECO:0000256" key="5">
    <source>
        <dbReference type="ARBA" id="ARBA00022842"/>
    </source>
</evidence>
<evidence type="ECO:0000256" key="4">
    <source>
        <dbReference type="ARBA" id="ARBA00022723"/>
    </source>
</evidence>
<dbReference type="CDD" id="cd03363">
    <property type="entry name" value="TOPRIM_TopoIA_TopoI"/>
    <property type="match status" value="1"/>
</dbReference>
<proteinExistence type="inferred from homology"/>
<evidence type="ECO:0000256" key="2">
    <source>
        <dbReference type="ARBA" id="ARBA00009446"/>
    </source>
</evidence>
<dbReference type="EMBL" id="MGKP01000013">
    <property type="protein sequence ID" value="OGN28676.1"/>
    <property type="molecule type" value="Genomic_DNA"/>
</dbReference>
<feature type="domain" description="Topo IA-type catalytic" evidence="14">
    <location>
        <begin position="129"/>
        <end position="536"/>
    </location>
</feature>
<dbReference type="GO" id="GO:0003917">
    <property type="term" value="F:DNA topoisomerase type I (single strand cut, ATP-independent) activity"/>
    <property type="evidence" value="ECO:0007669"/>
    <property type="project" value="UniProtKB-EC"/>
</dbReference>
<protein>
    <recommendedName>
        <fullName evidence="3">DNA topoisomerase</fullName>
        <ecNumber evidence="3">5.6.2.1</ecNumber>
    </recommendedName>
    <alternativeName>
        <fullName evidence="12">Omega-protein</fullName>
    </alternativeName>
    <alternativeName>
        <fullName evidence="11">Relaxing enzyme</fullName>
    </alternativeName>
    <alternativeName>
        <fullName evidence="9">Swivelase</fullName>
    </alternativeName>
    <alternativeName>
        <fullName evidence="10">Untwisting enzyme</fullName>
    </alternativeName>
</protein>
<evidence type="ECO:0000256" key="7">
    <source>
        <dbReference type="ARBA" id="ARBA00023125"/>
    </source>
</evidence>
<evidence type="ECO:0000259" key="14">
    <source>
        <dbReference type="PROSITE" id="PS52039"/>
    </source>
</evidence>
<dbReference type="Pfam" id="PF01131">
    <property type="entry name" value="Topoisom_bac"/>
    <property type="match status" value="1"/>
</dbReference>
<dbReference type="InterPro" id="IPR000380">
    <property type="entry name" value="Topo_IA"/>
</dbReference>
<organism evidence="15 16">
    <name type="scientific">Candidatus Yanofskybacteria bacterium RIFCSPLOWO2_01_FULL_49_25</name>
    <dbReference type="NCBI Taxonomy" id="1802701"/>
    <lineage>
        <taxon>Bacteria</taxon>
        <taxon>Candidatus Yanofskyibacteriota</taxon>
    </lineage>
</organism>
<dbReference type="GO" id="GO:0006265">
    <property type="term" value="P:DNA topological change"/>
    <property type="evidence" value="ECO:0007669"/>
    <property type="project" value="InterPro"/>
</dbReference>
<dbReference type="InterPro" id="IPR023406">
    <property type="entry name" value="Topo_IA_AS"/>
</dbReference>
<dbReference type="PROSITE" id="PS50880">
    <property type="entry name" value="TOPRIM"/>
    <property type="match status" value="1"/>
</dbReference>
<dbReference type="Proteomes" id="UP000179047">
    <property type="component" value="Unassembled WGS sequence"/>
</dbReference>
<dbReference type="InterPro" id="IPR005733">
    <property type="entry name" value="TopoI_bac-type"/>
</dbReference>
<feature type="non-terminal residue" evidence="15">
    <location>
        <position position="536"/>
    </location>
</feature>
<keyword evidence="8 15" id="KW-0413">Isomerase</keyword>
<evidence type="ECO:0000256" key="10">
    <source>
        <dbReference type="ARBA" id="ARBA00031985"/>
    </source>
</evidence>
<feature type="domain" description="Toprim" evidence="13">
    <location>
        <begin position="3"/>
        <end position="113"/>
    </location>
</feature>
<dbReference type="Gene3D" id="2.70.20.10">
    <property type="entry name" value="Topoisomerase I, domain 3"/>
    <property type="match status" value="1"/>
</dbReference>
<dbReference type="SMART" id="SM00436">
    <property type="entry name" value="TOP1Bc"/>
    <property type="match status" value="1"/>
</dbReference>
<dbReference type="NCBIfam" id="TIGR01051">
    <property type="entry name" value="topA_bact"/>
    <property type="match status" value="1"/>
</dbReference>
<dbReference type="AlphaFoldDB" id="A0A1F8GVH9"/>
<dbReference type="CDD" id="cd00186">
    <property type="entry name" value="TOP1Ac"/>
    <property type="match status" value="1"/>
</dbReference>
<keyword evidence="5" id="KW-0460">Magnesium</keyword>
<dbReference type="HAMAP" id="MF_00952">
    <property type="entry name" value="Topoisom_1_prok"/>
    <property type="match status" value="1"/>
</dbReference>
<dbReference type="InterPro" id="IPR003601">
    <property type="entry name" value="Topo_IA_2"/>
</dbReference>
<dbReference type="GO" id="GO:0046872">
    <property type="term" value="F:metal ion binding"/>
    <property type="evidence" value="ECO:0007669"/>
    <property type="project" value="UniProtKB-KW"/>
</dbReference>
<evidence type="ECO:0000256" key="12">
    <source>
        <dbReference type="ARBA" id="ARBA00032877"/>
    </source>
</evidence>
<evidence type="ECO:0000256" key="8">
    <source>
        <dbReference type="ARBA" id="ARBA00023235"/>
    </source>
</evidence>
<reference evidence="15 16" key="1">
    <citation type="journal article" date="2016" name="Nat. Commun.">
        <title>Thousands of microbial genomes shed light on interconnected biogeochemical processes in an aquifer system.</title>
        <authorList>
            <person name="Anantharaman K."/>
            <person name="Brown C.T."/>
            <person name="Hug L.A."/>
            <person name="Sharon I."/>
            <person name="Castelle C.J."/>
            <person name="Probst A.J."/>
            <person name="Thomas B.C."/>
            <person name="Singh A."/>
            <person name="Wilkins M.J."/>
            <person name="Karaoz U."/>
            <person name="Brodie E.L."/>
            <person name="Williams K.H."/>
            <person name="Hubbard S.S."/>
            <person name="Banfield J.F."/>
        </authorList>
    </citation>
    <scope>NUCLEOTIDE SEQUENCE [LARGE SCALE GENOMIC DNA]</scope>
</reference>
<dbReference type="InterPro" id="IPR013825">
    <property type="entry name" value="Topo_IA_cen_sub2"/>
</dbReference>
<name>A0A1F8GVH9_9BACT</name>
<dbReference type="GO" id="GO:0003677">
    <property type="term" value="F:DNA binding"/>
    <property type="evidence" value="ECO:0007669"/>
    <property type="project" value="UniProtKB-KW"/>
</dbReference>
<evidence type="ECO:0000256" key="11">
    <source>
        <dbReference type="ARBA" id="ARBA00032235"/>
    </source>
</evidence>
<dbReference type="SMART" id="SM00493">
    <property type="entry name" value="TOPRIM"/>
    <property type="match status" value="1"/>
</dbReference>
<evidence type="ECO:0000313" key="15">
    <source>
        <dbReference type="EMBL" id="OGN28676.1"/>
    </source>
</evidence>
<dbReference type="Pfam" id="PF01751">
    <property type="entry name" value="Toprim"/>
    <property type="match status" value="1"/>
</dbReference>
<keyword evidence="7" id="KW-0238">DNA-binding</keyword>
<evidence type="ECO:0000256" key="9">
    <source>
        <dbReference type="ARBA" id="ARBA00030003"/>
    </source>
</evidence>
<dbReference type="InterPro" id="IPR006171">
    <property type="entry name" value="TOPRIM_dom"/>
</dbReference>
<evidence type="ECO:0000256" key="1">
    <source>
        <dbReference type="ARBA" id="ARBA00000213"/>
    </source>
</evidence>
<comment type="similarity">
    <text evidence="2">Belongs to the type IA topoisomerase family.</text>
</comment>
<dbReference type="InterPro" id="IPR028612">
    <property type="entry name" value="Topoisom_1_IA"/>
</dbReference>
<comment type="catalytic activity">
    <reaction evidence="1">
        <text>ATP-independent breakage of single-stranded DNA, followed by passage and rejoining.</text>
        <dbReference type="EC" id="5.6.2.1"/>
    </reaction>
</comment>
<dbReference type="InterPro" id="IPR034149">
    <property type="entry name" value="TOPRIM_TopoI"/>
</dbReference>
<dbReference type="Gene3D" id="1.10.290.10">
    <property type="entry name" value="Topoisomerase I, domain 4"/>
    <property type="match status" value="1"/>
</dbReference>
<keyword evidence="4" id="KW-0479">Metal-binding</keyword>
<dbReference type="PANTHER" id="PTHR42785">
    <property type="entry name" value="DNA TOPOISOMERASE, TYPE IA, CORE"/>
    <property type="match status" value="1"/>
</dbReference>
<dbReference type="InterPro" id="IPR023405">
    <property type="entry name" value="Topo_IA_core_domain"/>
</dbReference>
<dbReference type="SMART" id="SM00437">
    <property type="entry name" value="TOP1Ac"/>
    <property type="match status" value="1"/>
</dbReference>
<evidence type="ECO:0000259" key="13">
    <source>
        <dbReference type="PROSITE" id="PS50880"/>
    </source>
</evidence>
<accession>A0A1F8GVH9</accession>
<dbReference type="InterPro" id="IPR013826">
    <property type="entry name" value="Topo_IA_cen_sub3"/>
</dbReference>
<evidence type="ECO:0000313" key="16">
    <source>
        <dbReference type="Proteomes" id="UP000179047"/>
    </source>
</evidence>
<comment type="caution">
    <text evidence="15">The sequence shown here is derived from an EMBL/GenBank/DDBJ whole genome shotgun (WGS) entry which is preliminary data.</text>
</comment>
<dbReference type="PROSITE" id="PS52039">
    <property type="entry name" value="TOPO_IA_2"/>
    <property type="match status" value="1"/>
</dbReference>
<keyword evidence="6" id="KW-0799">Topoisomerase</keyword>
<dbReference type="EC" id="5.6.2.1" evidence="3"/>
<dbReference type="Gene3D" id="1.10.460.10">
    <property type="entry name" value="Topoisomerase I, domain 2"/>
    <property type="match status" value="1"/>
</dbReference>
<evidence type="ECO:0000256" key="3">
    <source>
        <dbReference type="ARBA" id="ARBA00012891"/>
    </source>
</evidence>
<gene>
    <name evidence="15" type="ORF">A3A33_01865</name>
</gene>
<dbReference type="PRINTS" id="PR00417">
    <property type="entry name" value="PRTPISMRASEI"/>
</dbReference>
<dbReference type="STRING" id="1802701.A3A33_01865"/>